<keyword evidence="3" id="KW-0238">DNA-binding</keyword>
<dbReference type="PANTHER" id="PTHR30537:SF26">
    <property type="entry name" value="GLYCINE CLEAVAGE SYSTEM TRANSCRIPTIONAL ACTIVATOR"/>
    <property type="match status" value="1"/>
</dbReference>
<gene>
    <name evidence="6" type="ORF">VSU01S_14800</name>
</gene>
<evidence type="ECO:0000256" key="3">
    <source>
        <dbReference type="ARBA" id="ARBA00023125"/>
    </source>
</evidence>
<reference evidence="6 7" key="1">
    <citation type="submission" date="2019-07" db="EMBL/GenBank/DDBJ databases">
        <title>Whole genome shotgun sequence of Vibrio superstes NBRC 103154.</title>
        <authorList>
            <person name="Hosoyama A."/>
            <person name="Uohara A."/>
            <person name="Ohji S."/>
            <person name="Ichikawa N."/>
        </authorList>
    </citation>
    <scope>NUCLEOTIDE SEQUENCE [LARGE SCALE GENOMIC DNA]</scope>
    <source>
        <strain evidence="6 7">NBRC 103154</strain>
    </source>
</reference>
<dbReference type="InterPro" id="IPR058163">
    <property type="entry name" value="LysR-type_TF_proteobact-type"/>
</dbReference>
<accession>A0A511QPH4</accession>
<proteinExistence type="inferred from homology"/>
<sequence>MTKLVPLKSIYAFVAVAETGSMTEAAGILFVSHSAVSQAIKSLESQLNKPLFSRVGRRVVLNADGKRYYRKVAPALEQIVNATQELMRVTNDNRLTLNMVNSLAMHWWIPRVPSFQSFSPTLDVRISTLTGPFDLEREGVDIALVHGVPNEWQDYHCEKLGRDDLVLVCSPLLLKDLTLSMKELAKGVSQPQRPNPFNPIPIEQLKHLLDCQPVIGVINSRRQHDWQVWCDSHDVELPHFQSHLTFNISIQAVQAATRALGILVTHRLFVKDDISHGLLIELGKPVANPHQDFYFVCEKSKLKQESVLKLRSWLQSEFSQSEAVFNVEEVAPLREGLQ</sequence>
<dbReference type="GO" id="GO:0043565">
    <property type="term" value="F:sequence-specific DNA binding"/>
    <property type="evidence" value="ECO:0007669"/>
    <property type="project" value="TreeGrafter"/>
</dbReference>
<dbReference type="GO" id="GO:0003700">
    <property type="term" value="F:DNA-binding transcription factor activity"/>
    <property type="evidence" value="ECO:0007669"/>
    <property type="project" value="InterPro"/>
</dbReference>
<dbReference type="GO" id="GO:0006351">
    <property type="term" value="P:DNA-templated transcription"/>
    <property type="evidence" value="ECO:0007669"/>
    <property type="project" value="TreeGrafter"/>
</dbReference>
<dbReference type="InterPro" id="IPR000847">
    <property type="entry name" value="LysR_HTH_N"/>
</dbReference>
<comment type="similarity">
    <text evidence="1">Belongs to the LysR transcriptional regulatory family.</text>
</comment>
<dbReference type="Pfam" id="PF00126">
    <property type="entry name" value="HTH_1"/>
    <property type="match status" value="1"/>
</dbReference>
<keyword evidence="4" id="KW-0804">Transcription</keyword>
<dbReference type="SUPFAM" id="SSF46785">
    <property type="entry name" value="Winged helix' DNA-binding domain"/>
    <property type="match status" value="1"/>
</dbReference>
<dbReference type="RefSeq" id="WP_119008087.1">
    <property type="nucleotide sequence ID" value="NZ_BJXK01000005.1"/>
</dbReference>
<dbReference type="PROSITE" id="PS50931">
    <property type="entry name" value="HTH_LYSR"/>
    <property type="match status" value="1"/>
</dbReference>
<dbReference type="OrthoDB" id="5526340at2"/>
<dbReference type="Pfam" id="PF03466">
    <property type="entry name" value="LysR_substrate"/>
    <property type="match status" value="1"/>
</dbReference>
<feature type="domain" description="HTH lysR-type" evidence="5">
    <location>
        <begin position="5"/>
        <end position="62"/>
    </location>
</feature>
<protein>
    <submittedName>
        <fullName evidence="6">LysR family transcriptional regulator</fullName>
    </submittedName>
</protein>
<evidence type="ECO:0000313" key="7">
    <source>
        <dbReference type="Proteomes" id="UP000321113"/>
    </source>
</evidence>
<name>A0A511QPH4_9VIBR</name>
<keyword evidence="7" id="KW-1185">Reference proteome</keyword>
<dbReference type="SUPFAM" id="SSF53850">
    <property type="entry name" value="Periplasmic binding protein-like II"/>
    <property type="match status" value="1"/>
</dbReference>
<evidence type="ECO:0000259" key="5">
    <source>
        <dbReference type="PROSITE" id="PS50931"/>
    </source>
</evidence>
<keyword evidence="2" id="KW-0805">Transcription regulation</keyword>
<dbReference type="InterPro" id="IPR036390">
    <property type="entry name" value="WH_DNA-bd_sf"/>
</dbReference>
<dbReference type="Gene3D" id="3.40.190.10">
    <property type="entry name" value="Periplasmic binding protein-like II"/>
    <property type="match status" value="2"/>
</dbReference>
<dbReference type="Gene3D" id="1.10.10.10">
    <property type="entry name" value="Winged helix-like DNA-binding domain superfamily/Winged helix DNA-binding domain"/>
    <property type="match status" value="1"/>
</dbReference>
<dbReference type="InterPro" id="IPR005119">
    <property type="entry name" value="LysR_subst-bd"/>
</dbReference>
<dbReference type="InterPro" id="IPR036388">
    <property type="entry name" value="WH-like_DNA-bd_sf"/>
</dbReference>
<dbReference type="Proteomes" id="UP000321113">
    <property type="component" value="Unassembled WGS sequence"/>
</dbReference>
<evidence type="ECO:0000256" key="2">
    <source>
        <dbReference type="ARBA" id="ARBA00023015"/>
    </source>
</evidence>
<dbReference type="EMBL" id="BJXK01000005">
    <property type="protein sequence ID" value="GEM79235.1"/>
    <property type="molecule type" value="Genomic_DNA"/>
</dbReference>
<dbReference type="PANTHER" id="PTHR30537">
    <property type="entry name" value="HTH-TYPE TRANSCRIPTIONAL REGULATOR"/>
    <property type="match status" value="1"/>
</dbReference>
<evidence type="ECO:0000313" key="6">
    <source>
        <dbReference type="EMBL" id="GEM79235.1"/>
    </source>
</evidence>
<evidence type="ECO:0000256" key="1">
    <source>
        <dbReference type="ARBA" id="ARBA00009437"/>
    </source>
</evidence>
<dbReference type="FunFam" id="1.10.10.10:FF:000001">
    <property type="entry name" value="LysR family transcriptional regulator"/>
    <property type="match status" value="1"/>
</dbReference>
<comment type="caution">
    <text evidence="6">The sequence shown here is derived from an EMBL/GenBank/DDBJ whole genome shotgun (WGS) entry which is preliminary data.</text>
</comment>
<evidence type="ECO:0000256" key="4">
    <source>
        <dbReference type="ARBA" id="ARBA00023163"/>
    </source>
</evidence>
<dbReference type="AlphaFoldDB" id="A0A511QPH4"/>
<organism evidence="6 7">
    <name type="scientific">Vibrio superstes NBRC 103154</name>
    <dbReference type="NCBI Taxonomy" id="1219062"/>
    <lineage>
        <taxon>Bacteria</taxon>
        <taxon>Pseudomonadati</taxon>
        <taxon>Pseudomonadota</taxon>
        <taxon>Gammaproteobacteria</taxon>
        <taxon>Vibrionales</taxon>
        <taxon>Vibrionaceae</taxon>
        <taxon>Vibrio</taxon>
    </lineage>
</organism>